<evidence type="ECO:0000259" key="5">
    <source>
        <dbReference type="Pfam" id="PF08241"/>
    </source>
</evidence>
<evidence type="ECO:0000256" key="4">
    <source>
        <dbReference type="SAM" id="MobiDB-lite"/>
    </source>
</evidence>
<dbReference type="SUPFAM" id="SSF53335">
    <property type="entry name" value="S-adenosyl-L-methionine-dependent methyltransferases"/>
    <property type="match status" value="1"/>
</dbReference>
<dbReference type="PANTHER" id="PTHR43464">
    <property type="entry name" value="METHYLTRANSFERASE"/>
    <property type="match status" value="1"/>
</dbReference>
<name>A0ABY9K197_9BACI</name>
<evidence type="ECO:0000313" key="7">
    <source>
        <dbReference type="Proteomes" id="UP001197974"/>
    </source>
</evidence>
<feature type="region of interest" description="Disordered" evidence="4">
    <location>
        <begin position="1"/>
        <end position="25"/>
    </location>
</feature>
<keyword evidence="1 6" id="KW-0489">Methyltransferase</keyword>
<dbReference type="InterPro" id="IPR013216">
    <property type="entry name" value="Methyltransf_11"/>
</dbReference>
<keyword evidence="3" id="KW-0949">S-adenosyl-L-methionine</keyword>
<accession>A0ABY9K197</accession>
<feature type="domain" description="Methyltransferase type 11" evidence="5">
    <location>
        <begin position="51"/>
        <end position="143"/>
    </location>
</feature>
<reference evidence="6 7" key="1">
    <citation type="submission" date="2023-06" db="EMBL/GenBank/DDBJ databases">
        <title>Five Gram-positive bacteria isolated from mangrove sediments in Shenzhen, Guangdong, China.</title>
        <authorList>
            <person name="Yu S."/>
            <person name="Zheng W."/>
            <person name="Huang Y."/>
        </authorList>
    </citation>
    <scope>NUCLEOTIDE SEQUENCE [LARGE SCALE GENOMIC DNA]</scope>
    <source>
        <strain evidence="6 7">SaN35-3</strain>
    </source>
</reference>
<dbReference type="Pfam" id="PF08241">
    <property type="entry name" value="Methyltransf_11"/>
    <property type="match status" value="1"/>
</dbReference>
<evidence type="ECO:0000256" key="1">
    <source>
        <dbReference type="ARBA" id="ARBA00022603"/>
    </source>
</evidence>
<evidence type="ECO:0000256" key="2">
    <source>
        <dbReference type="ARBA" id="ARBA00022679"/>
    </source>
</evidence>
<evidence type="ECO:0000256" key="3">
    <source>
        <dbReference type="ARBA" id="ARBA00022691"/>
    </source>
</evidence>
<keyword evidence="2" id="KW-0808">Transferase</keyword>
<keyword evidence="7" id="KW-1185">Reference proteome</keyword>
<dbReference type="Proteomes" id="UP001197974">
    <property type="component" value="Chromosome"/>
</dbReference>
<sequence>MSENWSKRSEKKWDETAKDWNESSRTMWDNGSRKDIIPFFTQHIKSPCEVLDVGCGDGYGSQKLMEQGFKVHGVDLSHEMIKIARNRKGVNLSFQQANMMDLPYENQQFDALMVINAIEWTEHPLAALKELKRVVKVGGFLLIGILGPTAHPRTYSFPRLHNEESICNTMMPWEFERLALENNWTVVDGKGVYRKGVSNQNFDSLPNDLKQALSFMWLYMLKRKG</sequence>
<dbReference type="Gene3D" id="3.40.50.150">
    <property type="entry name" value="Vaccinia Virus protein VP39"/>
    <property type="match status" value="1"/>
</dbReference>
<dbReference type="CDD" id="cd02440">
    <property type="entry name" value="AdoMet_MTases"/>
    <property type="match status" value="1"/>
</dbReference>
<protein>
    <submittedName>
        <fullName evidence="6">Class I SAM-dependent methyltransferase</fullName>
    </submittedName>
</protein>
<organism evidence="6 7">
    <name type="scientific">Bacillus carboniphilus</name>
    <dbReference type="NCBI Taxonomy" id="86663"/>
    <lineage>
        <taxon>Bacteria</taxon>
        <taxon>Bacillati</taxon>
        <taxon>Bacillota</taxon>
        <taxon>Bacilli</taxon>
        <taxon>Bacillales</taxon>
        <taxon>Bacillaceae</taxon>
        <taxon>Bacillus</taxon>
    </lineage>
</organism>
<proteinExistence type="predicted"/>
<dbReference type="PANTHER" id="PTHR43464:SF19">
    <property type="entry name" value="UBIQUINONE BIOSYNTHESIS O-METHYLTRANSFERASE, MITOCHONDRIAL"/>
    <property type="match status" value="1"/>
</dbReference>
<dbReference type="InterPro" id="IPR029063">
    <property type="entry name" value="SAM-dependent_MTases_sf"/>
</dbReference>
<dbReference type="GO" id="GO:0032259">
    <property type="term" value="P:methylation"/>
    <property type="evidence" value="ECO:0007669"/>
    <property type="project" value="UniProtKB-KW"/>
</dbReference>
<gene>
    <name evidence="6" type="ORF">LC087_05945</name>
</gene>
<dbReference type="EMBL" id="CP129013">
    <property type="protein sequence ID" value="WLR43681.1"/>
    <property type="molecule type" value="Genomic_DNA"/>
</dbReference>
<feature type="compositionally biased region" description="Basic and acidic residues" evidence="4">
    <location>
        <begin position="1"/>
        <end position="22"/>
    </location>
</feature>
<dbReference type="RefSeq" id="WP_226538493.1">
    <property type="nucleotide sequence ID" value="NZ_CP129013.1"/>
</dbReference>
<dbReference type="GO" id="GO:0008168">
    <property type="term" value="F:methyltransferase activity"/>
    <property type="evidence" value="ECO:0007669"/>
    <property type="project" value="UniProtKB-KW"/>
</dbReference>
<evidence type="ECO:0000313" key="6">
    <source>
        <dbReference type="EMBL" id="WLR43681.1"/>
    </source>
</evidence>